<feature type="region of interest" description="Disordered" evidence="1">
    <location>
        <begin position="270"/>
        <end position="382"/>
    </location>
</feature>
<feature type="compositionally biased region" description="Low complexity" evidence="1">
    <location>
        <begin position="102"/>
        <end position="112"/>
    </location>
</feature>
<organism evidence="2 3">
    <name type="scientific">Parascedosporium putredinis</name>
    <dbReference type="NCBI Taxonomy" id="1442378"/>
    <lineage>
        <taxon>Eukaryota</taxon>
        <taxon>Fungi</taxon>
        <taxon>Dikarya</taxon>
        <taxon>Ascomycota</taxon>
        <taxon>Pezizomycotina</taxon>
        <taxon>Sordariomycetes</taxon>
        <taxon>Hypocreomycetidae</taxon>
        <taxon>Microascales</taxon>
        <taxon>Microascaceae</taxon>
        <taxon>Parascedosporium</taxon>
    </lineage>
</organism>
<accession>A0A9P1M7A9</accession>
<reference evidence="2" key="1">
    <citation type="submission" date="2022-11" db="EMBL/GenBank/DDBJ databases">
        <authorList>
            <person name="Scott C."/>
            <person name="Bruce N."/>
        </authorList>
    </citation>
    <scope>NUCLEOTIDE SEQUENCE</scope>
</reference>
<evidence type="ECO:0000313" key="3">
    <source>
        <dbReference type="Proteomes" id="UP000838763"/>
    </source>
</evidence>
<name>A0A9P1M7A9_9PEZI</name>
<feature type="compositionally biased region" description="Basic and acidic residues" evidence="1">
    <location>
        <begin position="54"/>
        <end position="64"/>
    </location>
</feature>
<feature type="region of interest" description="Disordered" evidence="1">
    <location>
        <begin position="182"/>
        <end position="201"/>
    </location>
</feature>
<keyword evidence="3" id="KW-1185">Reference proteome</keyword>
<dbReference type="AlphaFoldDB" id="A0A9P1M7A9"/>
<proteinExistence type="predicted"/>
<gene>
    <name evidence="2" type="ORF">PPNO1_LOCUS901</name>
</gene>
<dbReference type="EMBL" id="CALLCH030000001">
    <property type="protein sequence ID" value="CAI4211104.1"/>
    <property type="molecule type" value="Genomic_DNA"/>
</dbReference>
<comment type="caution">
    <text evidence="2">The sequence shown here is derived from an EMBL/GenBank/DDBJ whole genome shotgun (WGS) entry which is preliminary data.</text>
</comment>
<evidence type="ECO:0000256" key="1">
    <source>
        <dbReference type="SAM" id="MobiDB-lite"/>
    </source>
</evidence>
<feature type="region of interest" description="Disordered" evidence="1">
    <location>
        <begin position="51"/>
        <end position="155"/>
    </location>
</feature>
<evidence type="ECO:0000313" key="2">
    <source>
        <dbReference type="EMBL" id="CAI4211104.1"/>
    </source>
</evidence>
<protein>
    <submittedName>
        <fullName evidence="2">Uncharacterized protein</fullName>
    </submittedName>
</protein>
<dbReference type="OrthoDB" id="3506470at2759"/>
<feature type="compositionally biased region" description="Basic and acidic residues" evidence="1">
    <location>
        <begin position="137"/>
        <end position="146"/>
    </location>
</feature>
<sequence>MPPRRLGSLSLAHAAGPDVTDSEYAAAPSPGIRYQHLPYHMRTLEPIEEQAQTLDDHSRQIEFMRDDDESDWDSISSSHSSGVLEPSSTRTREVSVMTAATSLLSDRLSRSSSHNRASVDGCTETSWIDEGSDSDSDDVKPQEDQSRPSSILSSRKRLPVRLSAESVALEQNTSMIPSVEEVHPTGARPMPAPQSKKADEAKSLYSIRISKRLGSRRRRGVRIVSDIPYSSLYSKSKATLNDVQAAAEHEDDPAMPSLVPFDSIIDLRGRANDPTCSASATERQREPLDTLESASEGEDDDLLASDCQDTSHAKLSQPVPSAPKTPATRGKPRRDGDDREIPQKAAAFLGIGDSKGRPGTVVEPQTPAIPSRPGTSSSSLYKLRRGKASSRAPSVLSLERTPLARSAKVDIAMRELLMGLARCIVRLIYTLREGRTDVVSEEEAAAVRVDPFLVRALCEIVRTAEGCQ</sequence>
<dbReference type="Proteomes" id="UP000838763">
    <property type="component" value="Unassembled WGS sequence"/>
</dbReference>
<feature type="compositionally biased region" description="Basic and acidic residues" evidence="1">
    <location>
        <begin position="333"/>
        <end position="342"/>
    </location>
</feature>